<feature type="transmembrane region" description="Helical" evidence="1">
    <location>
        <begin position="594"/>
        <end position="614"/>
    </location>
</feature>
<dbReference type="AlphaFoldDB" id="A0A395NA93"/>
<keyword evidence="1" id="KW-1133">Transmembrane helix</keyword>
<dbReference type="PANTHER" id="PTHR32251:SF17">
    <property type="entry name" value="STEROID 5-ALPHA REDUCTASE C-TERMINAL DOMAIN-CONTAINING PROTEIN"/>
    <property type="match status" value="1"/>
</dbReference>
<dbReference type="EMBL" id="PXOA01000717">
    <property type="protein sequence ID" value="RFU73032.1"/>
    <property type="molecule type" value="Genomic_DNA"/>
</dbReference>
<organism evidence="3 4">
    <name type="scientific">Trichoderma arundinaceum</name>
    <dbReference type="NCBI Taxonomy" id="490622"/>
    <lineage>
        <taxon>Eukaryota</taxon>
        <taxon>Fungi</taxon>
        <taxon>Dikarya</taxon>
        <taxon>Ascomycota</taxon>
        <taxon>Pezizomycotina</taxon>
        <taxon>Sordariomycetes</taxon>
        <taxon>Hypocreomycetidae</taxon>
        <taxon>Hypocreales</taxon>
        <taxon>Hypocreaceae</taxon>
        <taxon>Trichoderma</taxon>
    </lineage>
</organism>
<feature type="transmembrane region" description="Helical" evidence="1">
    <location>
        <begin position="356"/>
        <end position="375"/>
    </location>
</feature>
<feature type="transmembrane region" description="Helical" evidence="1">
    <location>
        <begin position="500"/>
        <end position="524"/>
    </location>
</feature>
<keyword evidence="1" id="KW-0812">Transmembrane</keyword>
<proteinExistence type="predicted"/>
<reference evidence="3 4" key="1">
    <citation type="journal article" date="2018" name="PLoS Pathog.">
        <title>Evolution of structural diversity of trichothecenes, a family of toxins produced by plant pathogenic and entomopathogenic fungi.</title>
        <authorList>
            <person name="Proctor R.H."/>
            <person name="McCormick S.P."/>
            <person name="Kim H.S."/>
            <person name="Cardoza R.E."/>
            <person name="Stanley A.M."/>
            <person name="Lindo L."/>
            <person name="Kelly A."/>
            <person name="Brown D.W."/>
            <person name="Lee T."/>
            <person name="Vaughan M.M."/>
            <person name="Alexander N.J."/>
            <person name="Busman M."/>
            <person name="Gutierrez S."/>
        </authorList>
    </citation>
    <scope>NUCLEOTIDE SEQUENCE [LARGE SCALE GENOMIC DNA]</scope>
    <source>
        <strain evidence="3 4">IBT 40837</strain>
    </source>
</reference>
<keyword evidence="4" id="KW-1185">Reference proteome</keyword>
<feature type="transmembrane region" description="Helical" evidence="1">
    <location>
        <begin position="329"/>
        <end position="350"/>
    </location>
</feature>
<keyword evidence="1" id="KW-0472">Membrane</keyword>
<feature type="transmembrane region" description="Helical" evidence="1">
    <location>
        <begin position="297"/>
        <end position="317"/>
    </location>
</feature>
<protein>
    <recommendedName>
        <fullName evidence="2">NADH:ubiquinone oxidoreductase intermediate-associated protein 30 domain-containing protein</fullName>
    </recommendedName>
</protein>
<feature type="domain" description="NADH:ubiquinone oxidoreductase intermediate-associated protein 30" evidence="2">
    <location>
        <begin position="35"/>
        <end position="201"/>
    </location>
</feature>
<dbReference type="PROSITE" id="PS50244">
    <property type="entry name" value="S5A_REDUCTASE"/>
    <property type="match status" value="1"/>
</dbReference>
<dbReference type="PANTHER" id="PTHR32251">
    <property type="entry name" value="3-OXO-5-ALPHA-STEROID 4-DEHYDROGENASE"/>
    <property type="match status" value="1"/>
</dbReference>
<dbReference type="GO" id="GO:0016020">
    <property type="term" value="C:membrane"/>
    <property type="evidence" value="ECO:0007669"/>
    <property type="project" value="TreeGrafter"/>
</dbReference>
<evidence type="ECO:0000313" key="4">
    <source>
        <dbReference type="Proteomes" id="UP000266272"/>
    </source>
</evidence>
<evidence type="ECO:0000256" key="1">
    <source>
        <dbReference type="SAM" id="Phobius"/>
    </source>
</evidence>
<dbReference type="InterPro" id="IPR013857">
    <property type="entry name" value="NADH-UbQ_OxRdtase-assoc_prot30"/>
</dbReference>
<dbReference type="InterPro" id="IPR008979">
    <property type="entry name" value="Galactose-bd-like_sf"/>
</dbReference>
<evidence type="ECO:0000313" key="3">
    <source>
        <dbReference type="EMBL" id="RFU73032.1"/>
    </source>
</evidence>
<dbReference type="Proteomes" id="UP000266272">
    <property type="component" value="Unassembled WGS sequence"/>
</dbReference>
<dbReference type="Pfam" id="PF06966">
    <property type="entry name" value="DUF1295"/>
    <property type="match status" value="2"/>
</dbReference>
<dbReference type="Pfam" id="PF08547">
    <property type="entry name" value="CIA30"/>
    <property type="match status" value="1"/>
</dbReference>
<evidence type="ECO:0000259" key="2">
    <source>
        <dbReference type="Pfam" id="PF08547"/>
    </source>
</evidence>
<gene>
    <name evidence="3" type="ORF">TARUN_9227</name>
</gene>
<feature type="transmembrane region" description="Helical" evidence="1">
    <location>
        <begin position="563"/>
        <end position="582"/>
    </location>
</feature>
<dbReference type="Gene3D" id="1.20.120.1630">
    <property type="match status" value="1"/>
</dbReference>
<dbReference type="InterPro" id="IPR010721">
    <property type="entry name" value="UstE-like"/>
</dbReference>
<comment type="caution">
    <text evidence="3">The sequence shown here is derived from an EMBL/GenBank/DDBJ whole genome shotgun (WGS) entry which is preliminary data.</text>
</comment>
<dbReference type="SUPFAM" id="SSF49785">
    <property type="entry name" value="Galactose-binding domain-like"/>
    <property type="match status" value="1"/>
</dbReference>
<dbReference type="OrthoDB" id="201504at2759"/>
<name>A0A395NA93_TRIAR</name>
<sequence>MDFGIWPSSLGFRTARVQMEITKAIDRREAPEPWDSSLWVTSDDRVRGGSSQSHLSVINPEKARFYGHLDTKTLGGAGFASQHSLGVLDWDLRGYDAGIVVAVARADGKRYALTLKDEIPPRSGDGREDAGVSWEAEFVVSQDGSDYDLKNVYLPWSAFKPTYRGRPKPDAKPLDLSNVKRVGLMMRSYFGDQEGDFSIEIHAIAARREIRDDDVRGETAGDEDEDEDDIKAAVAEAAAPRGSPKGRRSSCGIDVVTTLQLIPAPPSLEAPSRTMISIFSSHRSNPTKITPVPSQTLIASPRLTLSSAAMTLLNLFLRITNFHSPLLRAVAPCFATAFAIQGAVAIPSILAGSERFFDLSGSATFLAVGALSLYLPALRARAAAYAAGAKKLPGLPNPFEMLRGGAHASAQAGAGADVAAGLLSWRQLVLTGMTAAWAMRLGSFLFHRIITAGHDSRFDSIRHNPARFSGAFFFQAVWVSLQLMPMIMLNAVPASVLASAIPTVIATDVIGISIWLAGFAYEVLADAQKSKWQREKKLKLHDEEFLTSGLFSKSRFPNYFGEITLWTGLATATTGILARLPIQQTLGLSGGPLGILATSTLSFVSPAFAAFLLVKVSGIPLSEAKYDKRYGDRKDYQEWKKNTPRLIPRFW</sequence>
<accession>A0A395NA93</accession>
<feature type="transmembrane region" description="Helical" evidence="1">
    <location>
        <begin position="468"/>
        <end position="488"/>
    </location>
</feature>